<dbReference type="Gene3D" id="3.60.15.10">
    <property type="entry name" value="Ribonuclease Z/Hydroxyacylglutathione hydrolase-like"/>
    <property type="match status" value="1"/>
</dbReference>
<dbReference type="PANTHER" id="PTHR23131">
    <property type="entry name" value="ENDORIBONUCLEASE LACTB2"/>
    <property type="match status" value="1"/>
</dbReference>
<dbReference type="SMART" id="SM00849">
    <property type="entry name" value="Lactamase_B"/>
    <property type="match status" value="1"/>
</dbReference>
<evidence type="ECO:0000259" key="1">
    <source>
        <dbReference type="SMART" id="SM00849"/>
    </source>
</evidence>
<dbReference type="RefSeq" id="WP_108386172.1">
    <property type="nucleotide sequence ID" value="NZ_QBUD01000004.1"/>
</dbReference>
<dbReference type="Pfam" id="PF21221">
    <property type="entry name" value="B_lactamase-like_C"/>
    <property type="match status" value="1"/>
</dbReference>
<organism evidence="2 3">
    <name type="scientific">Yoonia sediminilitoris</name>
    <dbReference type="NCBI Taxonomy" id="1286148"/>
    <lineage>
        <taxon>Bacteria</taxon>
        <taxon>Pseudomonadati</taxon>
        <taxon>Pseudomonadota</taxon>
        <taxon>Alphaproteobacteria</taxon>
        <taxon>Rhodobacterales</taxon>
        <taxon>Paracoccaceae</taxon>
        <taxon>Yoonia</taxon>
    </lineage>
</organism>
<dbReference type="Gene3D" id="1.10.10.10">
    <property type="entry name" value="Winged helix-like DNA-binding domain superfamily/Winged helix DNA-binding domain"/>
    <property type="match status" value="1"/>
</dbReference>
<reference evidence="2 3" key="1">
    <citation type="submission" date="2018-04" db="EMBL/GenBank/DDBJ databases">
        <title>Genomic Encyclopedia of Archaeal and Bacterial Type Strains, Phase II (KMG-II): from individual species to whole genera.</title>
        <authorList>
            <person name="Goeker M."/>
        </authorList>
    </citation>
    <scope>NUCLEOTIDE SEQUENCE [LARGE SCALE GENOMIC DNA]</scope>
    <source>
        <strain evidence="2 3">DSM 29955</strain>
    </source>
</reference>
<dbReference type="GO" id="GO:0016787">
    <property type="term" value="F:hydrolase activity"/>
    <property type="evidence" value="ECO:0007669"/>
    <property type="project" value="UniProtKB-KW"/>
</dbReference>
<keyword evidence="3" id="KW-1185">Reference proteome</keyword>
<dbReference type="InterPro" id="IPR050662">
    <property type="entry name" value="Sec-metab_biosynth-thioest"/>
</dbReference>
<accession>A0A2T6KIE3</accession>
<dbReference type="EMBL" id="QBUD01000004">
    <property type="protein sequence ID" value="PUB15493.1"/>
    <property type="molecule type" value="Genomic_DNA"/>
</dbReference>
<dbReference type="SUPFAM" id="SSF56281">
    <property type="entry name" value="Metallo-hydrolase/oxidoreductase"/>
    <property type="match status" value="1"/>
</dbReference>
<gene>
    <name evidence="2" type="ORF">C8N45_104113</name>
</gene>
<keyword evidence="2" id="KW-0378">Hydrolase</keyword>
<name>A0A2T6KIE3_9RHOB</name>
<dbReference type="InterPro" id="IPR001279">
    <property type="entry name" value="Metallo-B-lactamas"/>
</dbReference>
<evidence type="ECO:0000313" key="3">
    <source>
        <dbReference type="Proteomes" id="UP000244523"/>
    </source>
</evidence>
<sequence length="340" mass="37705">MIKYPWETPPAAGDAIEVAPGVLWMRLPLPMALDHVNVYALDDGDSWTVIDTGFASKRGRELWQTLLDGPLAGKPVSRVVVTHHHPDHVGLAGWFMAQGATLAMSQTSWLMSRMLTLDVQESYPPETLTFYQRAGMSPDVFAKRQSDRPFNFSDCVDPLPLGYLRLVEGQTIAMGGRTWDIRMGNGHAPEHATFWSRDDNLVIGGDQLLPSISPNLGVYPTEPEADPVTGWIEACERFQPFADENQLVLGGHKLPFTGLPDRLRQMIENHHSALDRLLVFLSKPKTAGDCFPALFKRQIGEGEYGLALVESVAHVNHLHQAGKVSRTLNTDGAWEYQSLS</sequence>
<dbReference type="OrthoDB" id="2971563at2"/>
<dbReference type="InterPro" id="IPR048933">
    <property type="entry name" value="B_lactamase-like_C"/>
</dbReference>
<dbReference type="InterPro" id="IPR036388">
    <property type="entry name" value="WH-like_DNA-bd_sf"/>
</dbReference>
<dbReference type="Proteomes" id="UP000244523">
    <property type="component" value="Unassembled WGS sequence"/>
</dbReference>
<feature type="domain" description="Metallo-beta-lactamase" evidence="1">
    <location>
        <begin position="35"/>
        <end position="252"/>
    </location>
</feature>
<protein>
    <submittedName>
        <fullName evidence="2">Glyoxylase-like metal-dependent hydrolase (Beta-lactamase superfamily II)</fullName>
    </submittedName>
</protein>
<proteinExistence type="predicted"/>
<comment type="caution">
    <text evidence="2">The sequence shown here is derived from an EMBL/GenBank/DDBJ whole genome shotgun (WGS) entry which is preliminary data.</text>
</comment>
<dbReference type="Pfam" id="PF00753">
    <property type="entry name" value="Lactamase_B"/>
    <property type="match status" value="1"/>
</dbReference>
<dbReference type="InterPro" id="IPR036866">
    <property type="entry name" value="RibonucZ/Hydroxyglut_hydro"/>
</dbReference>
<dbReference type="AlphaFoldDB" id="A0A2T6KIE3"/>
<evidence type="ECO:0000313" key="2">
    <source>
        <dbReference type="EMBL" id="PUB15493.1"/>
    </source>
</evidence>
<dbReference type="PANTHER" id="PTHR23131:SF4">
    <property type="entry name" value="METALLO-BETA-LACTAMASE SUPERFAMILY POTEIN"/>
    <property type="match status" value="1"/>
</dbReference>